<keyword evidence="3" id="KW-0285">Flavoprotein</keyword>
<dbReference type="Gene3D" id="3.30.70.2740">
    <property type="match status" value="1"/>
</dbReference>
<dbReference type="Gene3D" id="3.30.70.2190">
    <property type="match status" value="1"/>
</dbReference>
<dbReference type="InterPro" id="IPR016171">
    <property type="entry name" value="Vanillyl_alc_oxidase_C-sub2"/>
</dbReference>
<evidence type="ECO:0000259" key="5">
    <source>
        <dbReference type="PROSITE" id="PS51387"/>
    </source>
</evidence>
<comment type="similarity">
    <text evidence="2">Belongs to the FAD-binding oxidoreductase/transferase type 4 family.</text>
</comment>
<dbReference type="InterPro" id="IPR051264">
    <property type="entry name" value="FAD-oxidored/transferase_4"/>
</dbReference>
<dbReference type="SUPFAM" id="SSF56176">
    <property type="entry name" value="FAD-binding/transporter-associated domain-like"/>
    <property type="match status" value="1"/>
</dbReference>
<evidence type="ECO:0000256" key="2">
    <source>
        <dbReference type="ARBA" id="ARBA00008000"/>
    </source>
</evidence>
<name>A0A1L3ZTF7_9SPHN</name>
<dbReference type="PANTHER" id="PTHR43716">
    <property type="entry name" value="D-2-HYDROXYGLUTARATE DEHYDROGENASE, MITOCHONDRIAL"/>
    <property type="match status" value="1"/>
</dbReference>
<dbReference type="InterPro" id="IPR016164">
    <property type="entry name" value="FAD-linked_Oxase-like_C"/>
</dbReference>
<dbReference type="InterPro" id="IPR036318">
    <property type="entry name" value="FAD-bd_PCMH-like_sf"/>
</dbReference>
<protein>
    <submittedName>
        <fullName evidence="6">Hydroxyacid dehydrogenase</fullName>
    </submittedName>
</protein>
<accession>A0A1L3ZTF7</accession>
<dbReference type="Gene3D" id="3.30.465.10">
    <property type="match status" value="1"/>
</dbReference>
<evidence type="ECO:0000256" key="1">
    <source>
        <dbReference type="ARBA" id="ARBA00001974"/>
    </source>
</evidence>
<dbReference type="KEGG" id="sphj:BSL82_05930"/>
<dbReference type="Pfam" id="PF02913">
    <property type="entry name" value="FAD-oxidase_C"/>
    <property type="match status" value="1"/>
</dbReference>
<dbReference type="InterPro" id="IPR004113">
    <property type="entry name" value="FAD-bd_oxidored_4_C"/>
</dbReference>
<dbReference type="OrthoDB" id="9811557at2"/>
<dbReference type="GO" id="GO:0022904">
    <property type="term" value="P:respiratory electron transport chain"/>
    <property type="evidence" value="ECO:0007669"/>
    <property type="project" value="TreeGrafter"/>
</dbReference>
<keyword evidence="4" id="KW-0274">FAD</keyword>
<dbReference type="FunFam" id="1.10.45.10:FF:000001">
    <property type="entry name" value="D-lactate dehydrogenase mitochondrial"/>
    <property type="match status" value="1"/>
</dbReference>
<organism evidence="6 7">
    <name type="scientific">Tardibacter chloracetimidivorans</name>
    <dbReference type="NCBI Taxonomy" id="1921510"/>
    <lineage>
        <taxon>Bacteria</taxon>
        <taxon>Pseudomonadati</taxon>
        <taxon>Pseudomonadota</taxon>
        <taxon>Alphaproteobacteria</taxon>
        <taxon>Sphingomonadales</taxon>
        <taxon>Sphingomonadaceae</taxon>
        <taxon>Tardibacter</taxon>
    </lineage>
</organism>
<dbReference type="Proteomes" id="UP000182063">
    <property type="component" value="Chromosome"/>
</dbReference>
<dbReference type="PANTHER" id="PTHR43716:SF2">
    <property type="entry name" value="BLL6224 PROTEIN"/>
    <property type="match status" value="1"/>
</dbReference>
<evidence type="ECO:0000313" key="6">
    <source>
        <dbReference type="EMBL" id="API58907.1"/>
    </source>
</evidence>
<evidence type="ECO:0000313" key="7">
    <source>
        <dbReference type="Proteomes" id="UP000182063"/>
    </source>
</evidence>
<dbReference type="InterPro" id="IPR016166">
    <property type="entry name" value="FAD-bd_PCMH"/>
</dbReference>
<keyword evidence="7" id="KW-1185">Reference proteome</keyword>
<sequence>MLPFLRRLRERLGPQGYADAADELAPWLTDWRGRVTGKALAMVSPASLEEVRFVVQAAAQEGVPLAPQGGNTSMVAGATPDADGRALLLSMRRMRKIRSVSGEDNALVAEAGVILSDVHDAAEAGDRFFPLSLAAKGSATVGGLVSTNAGGVQVLRYGTMRALTLGLETVLADGTVHHGLKPLRKDNRGYDLKHLLIGAEGTLGVVTAATLALVPRPVERVTAWAGLARLPAALALLRRMEAATGGQVSSFELLPQCGLDLVLAHLPAARSPLGGRHEWQVLIEADTARPGDPLAAIVQQALADALEAGEIADAVIAQSAAQAEAFWLLRESMSEAERREGPAAKHDVAVTVGDMPAFILQTTPEVEAAFPGARVLAFGHLGDGNVHFNVRPPLGDGGEWLGRHIDAINRFVHDAVTAMGGTLSAEHGIGVTKRDEFARLAAPGQLEWMRSIKQALDPKGIMNPGKLLPPCE</sequence>
<dbReference type="SUPFAM" id="SSF55103">
    <property type="entry name" value="FAD-linked oxidases, C-terminal domain"/>
    <property type="match status" value="1"/>
</dbReference>
<evidence type="ECO:0000256" key="4">
    <source>
        <dbReference type="ARBA" id="ARBA00022827"/>
    </source>
</evidence>
<reference evidence="7" key="1">
    <citation type="submission" date="2016-11" db="EMBL/GenBank/DDBJ databases">
        <title>Complete Genome Sequence of alachlor-degrading Sphingomonas sp. strain JJ-A5.</title>
        <authorList>
            <person name="Lee H."/>
            <person name="Ka J.-O."/>
        </authorList>
    </citation>
    <scope>NUCLEOTIDE SEQUENCE [LARGE SCALE GENOMIC DNA]</scope>
    <source>
        <strain evidence="7">JJ-A5</strain>
    </source>
</reference>
<dbReference type="RefSeq" id="WP_072596460.1">
    <property type="nucleotide sequence ID" value="NZ_CP018221.1"/>
</dbReference>
<gene>
    <name evidence="6" type="ORF">BSL82_05930</name>
</gene>
<comment type="cofactor">
    <cofactor evidence="1">
        <name>FAD</name>
        <dbReference type="ChEBI" id="CHEBI:57692"/>
    </cofactor>
</comment>
<dbReference type="GO" id="GO:0071949">
    <property type="term" value="F:FAD binding"/>
    <property type="evidence" value="ECO:0007669"/>
    <property type="project" value="InterPro"/>
</dbReference>
<dbReference type="AlphaFoldDB" id="A0A1L3ZTF7"/>
<dbReference type="EMBL" id="CP018221">
    <property type="protein sequence ID" value="API58907.1"/>
    <property type="molecule type" value="Genomic_DNA"/>
</dbReference>
<dbReference type="Pfam" id="PF01565">
    <property type="entry name" value="FAD_binding_4"/>
    <property type="match status" value="1"/>
</dbReference>
<dbReference type="GO" id="GO:0003824">
    <property type="term" value="F:catalytic activity"/>
    <property type="evidence" value="ECO:0007669"/>
    <property type="project" value="InterPro"/>
</dbReference>
<feature type="domain" description="FAD-binding PCMH-type" evidence="5">
    <location>
        <begin position="35"/>
        <end position="216"/>
    </location>
</feature>
<dbReference type="InterPro" id="IPR006094">
    <property type="entry name" value="Oxid_FAD_bind_N"/>
</dbReference>
<proteinExistence type="inferred from homology"/>
<dbReference type="PROSITE" id="PS51387">
    <property type="entry name" value="FAD_PCMH"/>
    <property type="match status" value="1"/>
</dbReference>
<dbReference type="STRING" id="1921510.BSL82_05930"/>
<dbReference type="Gene3D" id="1.10.45.10">
    <property type="entry name" value="Vanillyl-alcohol Oxidase, Chain A, domain 4"/>
    <property type="match status" value="1"/>
</dbReference>
<dbReference type="InterPro" id="IPR016169">
    <property type="entry name" value="FAD-bd_PCMH_sub2"/>
</dbReference>
<evidence type="ECO:0000256" key="3">
    <source>
        <dbReference type="ARBA" id="ARBA00022630"/>
    </source>
</evidence>